<organism evidence="3 4">
    <name type="scientific">Rhizobium leguminosarum</name>
    <dbReference type="NCBI Taxonomy" id="384"/>
    <lineage>
        <taxon>Bacteria</taxon>
        <taxon>Pseudomonadati</taxon>
        <taxon>Pseudomonadota</taxon>
        <taxon>Alphaproteobacteria</taxon>
        <taxon>Hyphomicrobiales</taxon>
        <taxon>Rhizobiaceae</taxon>
        <taxon>Rhizobium/Agrobacterium group</taxon>
        <taxon>Rhizobium</taxon>
    </lineage>
</organism>
<protein>
    <submittedName>
        <fullName evidence="3">AAA ATPase domain-containing protein</fullName>
    </submittedName>
</protein>
<feature type="region of interest" description="Disordered" evidence="1">
    <location>
        <begin position="144"/>
        <end position="163"/>
    </location>
</feature>
<dbReference type="SMART" id="SM00382">
    <property type="entry name" value="AAA"/>
    <property type="match status" value="1"/>
</dbReference>
<reference evidence="3 4" key="1">
    <citation type="submission" date="2017-11" db="EMBL/GenBank/DDBJ databases">
        <title>Complete genome of Rhizobium leguminosarum Norway, an ineffective micro-symbiont.</title>
        <authorList>
            <person name="Hoffrichter A."/>
            <person name="Liang J."/>
            <person name="Brachmann A."/>
            <person name="Marin M."/>
        </authorList>
    </citation>
    <scope>NUCLEOTIDE SEQUENCE [LARGE SCALE GENOMIC DNA]</scope>
    <source>
        <strain evidence="3 4">Norway</strain>
    </source>
</reference>
<evidence type="ECO:0000313" key="4">
    <source>
        <dbReference type="Proteomes" id="UP000238523"/>
    </source>
</evidence>
<accession>A0A2K9YX76</accession>
<gene>
    <name evidence="3" type="ORF">CUJ84_Chr000167</name>
</gene>
<dbReference type="InterPro" id="IPR027417">
    <property type="entry name" value="P-loop_NTPase"/>
</dbReference>
<evidence type="ECO:0000256" key="1">
    <source>
        <dbReference type="SAM" id="MobiDB-lite"/>
    </source>
</evidence>
<evidence type="ECO:0000259" key="2">
    <source>
        <dbReference type="SMART" id="SM00382"/>
    </source>
</evidence>
<dbReference type="InterPro" id="IPR041685">
    <property type="entry name" value="AAA_GajA/Old/RecF-like"/>
</dbReference>
<evidence type="ECO:0000313" key="3">
    <source>
        <dbReference type="EMBL" id="AUW40589.1"/>
    </source>
</evidence>
<dbReference type="EMBL" id="CP025012">
    <property type="protein sequence ID" value="AUW40589.1"/>
    <property type="molecule type" value="Genomic_DNA"/>
</dbReference>
<dbReference type="RefSeq" id="WP_105004834.1">
    <property type="nucleotide sequence ID" value="NZ_CP025012.1"/>
</dbReference>
<dbReference type="SUPFAM" id="SSF52540">
    <property type="entry name" value="P-loop containing nucleoside triphosphate hydrolases"/>
    <property type="match status" value="1"/>
</dbReference>
<proteinExistence type="predicted"/>
<sequence length="499" mass="55801">MYDGPAFVRELSIDNFRCFSAEKIKLAVPNGSLGSGLTLFVGNNGTGKTSVLEALDYLFSGRYKAENKLSIKDFNDFVKPISIAGTTERFSVKSELEFYKGKYFNCTGLKFSAEPRDRKQAGKLLSSPISAKSHYSLDENAYYNESDGQPYLQSKSRDTKTVDPRELTLDTGRIVPNGVNVFYFDKNRARHLASGTYRTTFDAICEDLNWRYQKKLREEGASADYASKVTKDVFIWALDTAQKGIGGKLGEQFSDFFDNAHFKNLRLELLSLLEPFSSAFLAVRAEDEIQQITTRNLGSGVELVLALLLQRLLSDPAKGDKILLIDEPEMHLHPTAQKKLADLLLEEAKTCQIVVSSHSPYLLQRLVKFGTTNVFSSTAAGKIEVEQQATGAGLFPWSPSFGEVNFKAFAMPTVEFHNELYGYLQSKHKLPRSEDVDSFLSSKGFPSDHTWVHAGTRKSYMVSECTYVRHCIHHPENTINSTYAEAKLDASIKKLVSAL</sequence>
<dbReference type="InterPro" id="IPR051396">
    <property type="entry name" value="Bact_Antivir_Def_Nuclease"/>
</dbReference>
<name>A0A2K9YX76_RHILE</name>
<feature type="domain" description="AAA+ ATPase" evidence="2">
    <location>
        <begin position="34"/>
        <end position="389"/>
    </location>
</feature>
<dbReference type="Gene3D" id="3.40.50.300">
    <property type="entry name" value="P-loop containing nucleotide triphosphate hydrolases"/>
    <property type="match status" value="1"/>
</dbReference>
<dbReference type="InterPro" id="IPR003593">
    <property type="entry name" value="AAA+_ATPase"/>
</dbReference>
<dbReference type="AlphaFoldDB" id="A0A2K9YX76"/>
<dbReference type="CDD" id="cd00267">
    <property type="entry name" value="ABC_ATPase"/>
    <property type="match status" value="1"/>
</dbReference>
<dbReference type="PANTHER" id="PTHR43581:SF4">
    <property type="entry name" value="ATP_GTP PHOSPHATASE"/>
    <property type="match status" value="1"/>
</dbReference>
<dbReference type="PANTHER" id="PTHR43581">
    <property type="entry name" value="ATP/GTP PHOSPHATASE"/>
    <property type="match status" value="1"/>
</dbReference>
<dbReference type="Pfam" id="PF13175">
    <property type="entry name" value="AAA_15"/>
    <property type="match status" value="1"/>
</dbReference>
<dbReference type="Proteomes" id="UP000238523">
    <property type="component" value="Chromosome"/>
</dbReference>